<dbReference type="AlphaFoldDB" id="A0A7J7J364"/>
<evidence type="ECO:0000259" key="3">
    <source>
        <dbReference type="PROSITE" id="PS50001"/>
    </source>
</evidence>
<dbReference type="GO" id="GO:0008286">
    <property type="term" value="P:insulin receptor signaling pathway"/>
    <property type="evidence" value="ECO:0007669"/>
    <property type="project" value="TreeGrafter"/>
</dbReference>
<dbReference type="PANTHER" id="PTHR10155">
    <property type="entry name" value="PHOSPHATIDYLINOSITOL 3-KINASE REGULATORY SUBUNIT"/>
    <property type="match status" value="1"/>
</dbReference>
<dbReference type="InterPro" id="IPR032498">
    <property type="entry name" value="PI3K_P85_iSH2"/>
</dbReference>
<evidence type="ECO:0000256" key="1">
    <source>
        <dbReference type="ARBA" id="ARBA00022999"/>
    </source>
</evidence>
<dbReference type="Proteomes" id="UP000593567">
    <property type="component" value="Unassembled WGS sequence"/>
</dbReference>
<comment type="caution">
    <text evidence="4">The sequence shown here is derived from an EMBL/GenBank/DDBJ whole genome shotgun (WGS) entry which is preliminary data.</text>
</comment>
<evidence type="ECO:0000313" key="5">
    <source>
        <dbReference type="Proteomes" id="UP000593567"/>
    </source>
</evidence>
<name>A0A7J7J364_BUGNE</name>
<dbReference type="PROSITE" id="PS50001">
    <property type="entry name" value="SH2"/>
    <property type="match status" value="2"/>
</dbReference>
<gene>
    <name evidence="4" type="ORF">EB796_021069</name>
</gene>
<dbReference type="Gene3D" id="1.10.287.1490">
    <property type="match status" value="1"/>
</dbReference>
<protein>
    <submittedName>
        <fullName evidence="4">PIK3R3</fullName>
    </submittedName>
</protein>
<dbReference type="PANTHER" id="PTHR10155:SF10">
    <property type="entry name" value="PI3K21B, ISOFORM B"/>
    <property type="match status" value="1"/>
</dbReference>
<dbReference type="SUPFAM" id="SSF55550">
    <property type="entry name" value="SH2 domain"/>
    <property type="match status" value="2"/>
</dbReference>
<dbReference type="OrthoDB" id="3175255at2759"/>
<proteinExistence type="predicted"/>
<evidence type="ECO:0000313" key="4">
    <source>
        <dbReference type="EMBL" id="KAF6020632.1"/>
    </source>
</evidence>
<organism evidence="4 5">
    <name type="scientific">Bugula neritina</name>
    <name type="common">Brown bryozoan</name>
    <name type="synonym">Sertularia neritina</name>
    <dbReference type="NCBI Taxonomy" id="10212"/>
    <lineage>
        <taxon>Eukaryota</taxon>
        <taxon>Metazoa</taxon>
        <taxon>Spiralia</taxon>
        <taxon>Lophotrochozoa</taxon>
        <taxon>Bryozoa</taxon>
        <taxon>Gymnolaemata</taxon>
        <taxon>Cheilostomatida</taxon>
        <taxon>Flustrina</taxon>
        <taxon>Buguloidea</taxon>
        <taxon>Bugulidae</taxon>
        <taxon>Bugula</taxon>
    </lineage>
</organism>
<dbReference type="GO" id="GO:0046854">
    <property type="term" value="P:phosphatidylinositol phosphate biosynthetic process"/>
    <property type="evidence" value="ECO:0007669"/>
    <property type="project" value="TreeGrafter"/>
</dbReference>
<dbReference type="SMART" id="SM00252">
    <property type="entry name" value="SH2"/>
    <property type="match status" value="2"/>
</dbReference>
<reference evidence="4" key="1">
    <citation type="submission" date="2020-06" db="EMBL/GenBank/DDBJ databases">
        <title>Draft genome of Bugula neritina, a colonial animal packing powerful symbionts and potential medicines.</title>
        <authorList>
            <person name="Rayko M."/>
        </authorList>
    </citation>
    <scope>NUCLEOTIDE SEQUENCE [LARGE SCALE GENOMIC DNA]</scope>
    <source>
        <strain evidence="4">Kwan_BN1</strain>
    </source>
</reference>
<dbReference type="GO" id="GO:0046935">
    <property type="term" value="F:1-phosphatidylinositol-3-kinase regulator activity"/>
    <property type="evidence" value="ECO:0007669"/>
    <property type="project" value="TreeGrafter"/>
</dbReference>
<feature type="domain" description="SH2" evidence="3">
    <location>
        <begin position="16"/>
        <end position="113"/>
    </location>
</feature>
<dbReference type="EMBL" id="VXIV02003157">
    <property type="protein sequence ID" value="KAF6020632.1"/>
    <property type="molecule type" value="Genomic_DNA"/>
</dbReference>
<dbReference type="PRINTS" id="PR00401">
    <property type="entry name" value="SH2DOMAIN"/>
</dbReference>
<keyword evidence="1 2" id="KW-0727">SH2 domain</keyword>
<dbReference type="InterPro" id="IPR000980">
    <property type="entry name" value="SH2"/>
</dbReference>
<dbReference type="GO" id="GO:0005942">
    <property type="term" value="C:phosphatidylinositol 3-kinase complex"/>
    <property type="evidence" value="ECO:0007669"/>
    <property type="project" value="TreeGrafter"/>
</dbReference>
<dbReference type="PRINTS" id="PR00678">
    <property type="entry name" value="PI3KINASEP85"/>
</dbReference>
<dbReference type="InterPro" id="IPR036860">
    <property type="entry name" value="SH2_dom_sf"/>
</dbReference>
<sequence length="433" mass="49461">MSAGDEWLLPLDQYAWYWGEASREEVHEATSDLDDGSFLVRNATSHHTHGDYTLVLRKGGSNLLIKIYHRHGLYGFCTDSCSFDSVPALISYYQHNSLEEYNPQLNIRLHRGIARHSQYEVVRTSDPHSLIVQLERNHGELLSLTRDCEHLQEKQFKLSHDIKMLLQAQESFKELSKIFEEQIDQYSLQKSNGETAEVQTNSEALRERLKSINANMGILGNTIQEKSGFNSKLAVDLNTIRPNLKKLTKRQEHIISALLNHGYLQYQLDDMLKIGQHSHWSHSGAHSFQPNRPSSTYIPPHTSNHRLESHLQTFTNITPGHHTSKEVPHKNKNNWYINCTRDEAQKKLTGCADGTFLMRPGKSGFPHSLSIAINGGVGHCRVVYQDGHYGFAEPYITYSSLVDLVMYYKDHSLAHHNAQLTTKLLYPVNQPNL</sequence>
<dbReference type="Gene3D" id="3.30.505.10">
    <property type="entry name" value="SH2 domain"/>
    <property type="match status" value="2"/>
</dbReference>
<evidence type="ECO:0000256" key="2">
    <source>
        <dbReference type="PROSITE-ProRule" id="PRU00191"/>
    </source>
</evidence>
<dbReference type="Pfam" id="PF16454">
    <property type="entry name" value="PI3K_P85_iSH2"/>
    <property type="match status" value="1"/>
</dbReference>
<accession>A0A7J7J364</accession>
<dbReference type="Pfam" id="PF00017">
    <property type="entry name" value="SH2"/>
    <property type="match status" value="2"/>
</dbReference>
<keyword evidence="5" id="KW-1185">Reference proteome</keyword>
<feature type="domain" description="SH2" evidence="3">
    <location>
        <begin position="337"/>
        <end position="428"/>
    </location>
</feature>